<evidence type="ECO:0000313" key="1">
    <source>
        <dbReference type="EMBL" id="KIK29053.1"/>
    </source>
</evidence>
<dbReference type="AlphaFoldDB" id="A0A0D0AAR7"/>
<reference evidence="1 2" key="1">
    <citation type="submission" date="2014-04" db="EMBL/GenBank/DDBJ databases">
        <authorList>
            <consortium name="DOE Joint Genome Institute"/>
            <person name="Kuo A."/>
            <person name="Kohler A."/>
            <person name="Costa M.D."/>
            <person name="Nagy L.G."/>
            <person name="Floudas D."/>
            <person name="Copeland A."/>
            <person name="Barry K.W."/>
            <person name="Cichocki N."/>
            <person name="Veneault-Fourrey C."/>
            <person name="LaButti K."/>
            <person name="Lindquist E.A."/>
            <person name="Lipzen A."/>
            <person name="Lundell T."/>
            <person name="Morin E."/>
            <person name="Murat C."/>
            <person name="Sun H."/>
            <person name="Tunlid A."/>
            <person name="Henrissat B."/>
            <person name="Grigoriev I.V."/>
            <person name="Hibbett D.S."/>
            <person name="Martin F."/>
            <person name="Nordberg H.P."/>
            <person name="Cantor M.N."/>
            <person name="Hua S.X."/>
        </authorList>
    </citation>
    <scope>NUCLEOTIDE SEQUENCE [LARGE SCALE GENOMIC DNA]</scope>
    <source>
        <strain evidence="1 2">441</strain>
    </source>
</reference>
<reference evidence="2" key="2">
    <citation type="submission" date="2015-01" db="EMBL/GenBank/DDBJ databases">
        <title>Evolutionary Origins and Diversification of the Mycorrhizal Mutualists.</title>
        <authorList>
            <consortium name="DOE Joint Genome Institute"/>
            <consortium name="Mycorrhizal Genomics Consortium"/>
            <person name="Kohler A."/>
            <person name="Kuo A."/>
            <person name="Nagy L.G."/>
            <person name="Floudas D."/>
            <person name="Copeland A."/>
            <person name="Barry K.W."/>
            <person name="Cichocki N."/>
            <person name="Veneault-Fourrey C."/>
            <person name="LaButti K."/>
            <person name="Lindquist E.A."/>
            <person name="Lipzen A."/>
            <person name="Lundell T."/>
            <person name="Morin E."/>
            <person name="Murat C."/>
            <person name="Riley R."/>
            <person name="Ohm R."/>
            <person name="Sun H."/>
            <person name="Tunlid A."/>
            <person name="Henrissat B."/>
            <person name="Grigoriev I.V."/>
            <person name="Hibbett D.S."/>
            <person name="Martin F."/>
        </authorList>
    </citation>
    <scope>NUCLEOTIDE SEQUENCE [LARGE SCALE GENOMIC DNA]</scope>
    <source>
        <strain evidence="2">441</strain>
    </source>
</reference>
<protein>
    <submittedName>
        <fullName evidence="1">Uncharacterized protein</fullName>
    </submittedName>
</protein>
<name>A0A0D0AAR7_9AGAM</name>
<evidence type="ECO:0000313" key="2">
    <source>
        <dbReference type="Proteomes" id="UP000054018"/>
    </source>
</evidence>
<dbReference type="EMBL" id="KN833690">
    <property type="protein sequence ID" value="KIK29053.1"/>
    <property type="molecule type" value="Genomic_DNA"/>
</dbReference>
<dbReference type="Proteomes" id="UP000054018">
    <property type="component" value="Unassembled WGS sequence"/>
</dbReference>
<sequence>MEINSMNRRHHITFDVDLPFSRPITFPALTKASRVRDADCNGLRSPKLRLEVLGKSDNYSLWLPPFDHGTTDAS</sequence>
<gene>
    <name evidence="1" type="ORF">PISMIDRAFT_672449</name>
</gene>
<organism evidence="1 2">
    <name type="scientific">Pisolithus microcarpus 441</name>
    <dbReference type="NCBI Taxonomy" id="765257"/>
    <lineage>
        <taxon>Eukaryota</taxon>
        <taxon>Fungi</taxon>
        <taxon>Dikarya</taxon>
        <taxon>Basidiomycota</taxon>
        <taxon>Agaricomycotina</taxon>
        <taxon>Agaricomycetes</taxon>
        <taxon>Agaricomycetidae</taxon>
        <taxon>Boletales</taxon>
        <taxon>Sclerodermatineae</taxon>
        <taxon>Pisolithaceae</taxon>
        <taxon>Pisolithus</taxon>
    </lineage>
</organism>
<proteinExistence type="predicted"/>
<keyword evidence="2" id="KW-1185">Reference proteome</keyword>
<accession>A0A0D0AAR7</accession>
<dbReference type="HOGENOM" id="CLU_2688764_0_0_1"/>